<keyword evidence="9 15" id="KW-0067">ATP-binding</keyword>
<comment type="cofactor">
    <cofactor evidence="15">
        <name>Mg(2+)</name>
        <dbReference type="ChEBI" id="CHEBI:18420"/>
    </cofactor>
    <text evidence="15">Binds 2 magnesium ions per tetramer.</text>
</comment>
<dbReference type="InterPro" id="IPR041616">
    <property type="entry name" value="PheRS_beta_core"/>
</dbReference>
<evidence type="ECO:0000256" key="16">
    <source>
        <dbReference type="PROSITE-ProRule" id="PRU00209"/>
    </source>
</evidence>
<dbReference type="Gene3D" id="2.40.50.140">
    <property type="entry name" value="Nucleic acid-binding proteins"/>
    <property type="match status" value="1"/>
</dbReference>
<evidence type="ECO:0000256" key="4">
    <source>
        <dbReference type="ARBA" id="ARBA00022490"/>
    </source>
</evidence>
<dbReference type="SUPFAM" id="SSF50249">
    <property type="entry name" value="Nucleic acid-binding proteins"/>
    <property type="match status" value="1"/>
</dbReference>
<sequence>MKLPMSWLSDYMDAEGITPKEYADRLTMTGSKVEGVESLGGEIDKVVVGKVLTCEDHPDSDHLHVCTVDAGTGEELQIVCGAPNVKAGQTVPVALHGSTLPGGIKIKKGKLRGVVSNGMICSHEELGISAGLLGYEPEYGILVLPDELKAGTDIKDVFGLNENVVEFEITSNRPDCFSVIGLARESALTFNREFNVKKPVFHEVSDNISDHISVEVKDREKCLRYCARMVKNVKIGPSPAWMRERLHACGVRPINNIVDITNYVLLEYGQPMHAFDLRDLADGKIIVRRAEDGEIIKTLDEQDRKLTADDLVIADGRRAVAIAGVMGGFNSEVKDDTTTVIFESATFDASSVRLTAQRVGLRTESSSRYEKGLDYNNTVPAVERACQLVEELGCGEVCSGMIDALGCVKEPVKIPFRPEKINKFLGTDIETDEMIRIFKALEIEVDTKSMTLTPPSFRPDLEGEADIAEEAARFFGYEKIPTTLLSGEATRGGKNAGQQLSDRISELLCAQGMYEIYTMTFISPSNFDKINLPAGSELRNTVKIKNPLGEDTSVMRTTTIPSMLDILARNYNYRNASARLFELGKIFLPREGEKLPDEPVVITLGMYGENEDFFTLKGIAEELFAQLCISGVEFKAVKDNPAYHPGRAAEVFAGGRRLGVIGQLHPSVSRKYGIDVPCYAAELSFDAVKDAVNADVKYKPLPKFPAVTRDLAMLVDKAVPVAEIESIIKKSAGKLLEEIKLFDVYEGAQIPEGKKSVAYSAVFRAADRSLTGDEVQTVFDKIVKELAGKLNAQLR</sequence>
<dbReference type="GO" id="GO:0016740">
    <property type="term" value="F:transferase activity"/>
    <property type="evidence" value="ECO:0007669"/>
    <property type="project" value="UniProtKB-ARBA"/>
</dbReference>
<evidence type="ECO:0000256" key="12">
    <source>
        <dbReference type="ARBA" id="ARBA00022917"/>
    </source>
</evidence>
<evidence type="ECO:0000256" key="2">
    <source>
        <dbReference type="ARBA" id="ARBA00008653"/>
    </source>
</evidence>
<evidence type="ECO:0000259" key="18">
    <source>
        <dbReference type="PROSITE" id="PS51447"/>
    </source>
</evidence>
<keyword evidence="10 15" id="KW-0460">Magnesium</keyword>
<dbReference type="PROSITE" id="PS51447">
    <property type="entry name" value="FDX_ACB"/>
    <property type="match status" value="1"/>
</dbReference>
<dbReference type="SMART" id="SM00874">
    <property type="entry name" value="B5"/>
    <property type="match status" value="1"/>
</dbReference>
<dbReference type="Gene3D" id="3.30.70.380">
    <property type="entry name" value="Ferrodoxin-fold anticodon-binding domain"/>
    <property type="match status" value="1"/>
</dbReference>
<reference evidence="20" key="1">
    <citation type="submission" date="2020-10" db="EMBL/GenBank/DDBJ databases">
        <authorList>
            <person name="Gilroy R."/>
        </authorList>
    </citation>
    <scope>NUCLEOTIDE SEQUENCE</scope>
    <source>
        <strain evidence="20">CHK181-108</strain>
    </source>
</reference>
<keyword evidence="4 15" id="KW-0963">Cytoplasm</keyword>
<dbReference type="SUPFAM" id="SSF46955">
    <property type="entry name" value="Putative DNA-binding domain"/>
    <property type="match status" value="1"/>
</dbReference>
<evidence type="ECO:0000256" key="7">
    <source>
        <dbReference type="ARBA" id="ARBA00022723"/>
    </source>
</evidence>
<dbReference type="Pfam" id="PF03147">
    <property type="entry name" value="FDX-ACB"/>
    <property type="match status" value="1"/>
</dbReference>
<dbReference type="SUPFAM" id="SSF56037">
    <property type="entry name" value="PheT/TilS domain"/>
    <property type="match status" value="1"/>
</dbReference>
<dbReference type="GO" id="GO:0009328">
    <property type="term" value="C:phenylalanine-tRNA ligase complex"/>
    <property type="evidence" value="ECO:0007669"/>
    <property type="project" value="TreeGrafter"/>
</dbReference>
<keyword evidence="11 16" id="KW-0694">RNA-binding</keyword>
<dbReference type="Pfam" id="PF03484">
    <property type="entry name" value="B5"/>
    <property type="match status" value="1"/>
</dbReference>
<evidence type="ECO:0000256" key="8">
    <source>
        <dbReference type="ARBA" id="ARBA00022741"/>
    </source>
</evidence>
<dbReference type="EMBL" id="DVLU01000097">
    <property type="protein sequence ID" value="HIT86033.1"/>
    <property type="molecule type" value="Genomic_DNA"/>
</dbReference>
<evidence type="ECO:0000313" key="21">
    <source>
        <dbReference type="Proteomes" id="UP000824165"/>
    </source>
</evidence>
<dbReference type="SMART" id="SM00873">
    <property type="entry name" value="B3_4"/>
    <property type="match status" value="1"/>
</dbReference>
<dbReference type="InterPro" id="IPR005147">
    <property type="entry name" value="tRNA_synthase_B5-dom"/>
</dbReference>
<dbReference type="GO" id="GO:0006432">
    <property type="term" value="P:phenylalanyl-tRNA aminoacylation"/>
    <property type="evidence" value="ECO:0007669"/>
    <property type="project" value="UniProtKB-UniRule"/>
</dbReference>
<evidence type="ECO:0000256" key="5">
    <source>
        <dbReference type="ARBA" id="ARBA00022555"/>
    </source>
</evidence>
<comment type="caution">
    <text evidence="20">The sequence shown here is derived from an EMBL/GenBank/DDBJ whole genome shotgun (WGS) entry which is preliminary data.</text>
</comment>
<dbReference type="Gene3D" id="3.50.40.10">
    <property type="entry name" value="Phenylalanyl-trna Synthetase, Chain B, domain 3"/>
    <property type="match status" value="1"/>
</dbReference>
<organism evidence="20 21">
    <name type="scientific">Candidatus Ornithomonoglobus intestinigallinarum</name>
    <dbReference type="NCBI Taxonomy" id="2840894"/>
    <lineage>
        <taxon>Bacteria</taxon>
        <taxon>Bacillati</taxon>
        <taxon>Bacillota</taxon>
        <taxon>Clostridia</taxon>
        <taxon>Candidatus Ornithomonoglobus</taxon>
    </lineage>
</organism>
<dbReference type="NCBIfam" id="NF045760">
    <property type="entry name" value="YtpR"/>
    <property type="match status" value="1"/>
</dbReference>
<feature type="domain" description="TRNA-binding" evidence="17">
    <location>
        <begin position="40"/>
        <end position="155"/>
    </location>
</feature>
<dbReference type="Gene3D" id="3.30.56.10">
    <property type="match status" value="2"/>
</dbReference>
<dbReference type="PANTHER" id="PTHR10947">
    <property type="entry name" value="PHENYLALANYL-TRNA SYNTHETASE BETA CHAIN AND LEUCINE-RICH REPEAT-CONTAINING PROTEIN 47"/>
    <property type="match status" value="1"/>
</dbReference>
<evidence type="ECO:0000256" key="10">
    <source>
        <dbReference type="ARBA" id="ARBA00022842"/>
    </source>
</evidence>
<dbReference type="AlphaFoldDB" id="A0A9D1H4C6"/>
<evidence type="ECO:0000256" key="14">
    <source>
        <dbReference type="ARBA" id="ARBA00049255"/>
    </source>
</evidence>
<evidence type="ECO:0000256" key="9">
    <source>
        <dbReference type="ARBA" id="ARBA00022840"/>
    </source>
</evidence>
<feature type="binding site" evidence="15">
    <location>
        <position position="470"/>
    </location>
    <ligand>
        <name>Mg(2+)</name>
        <dbReference type="ChEBI" id="CHEBI:18420"/>
        <note>shared with alpha subunit</note>
    </ligand>
</feature>
<dbReference type="FunFam" id="2.40.50.140:FF:000045">
    <property type="entry name" value="Phenylalanine--tRNA ligase beta subunit"/>
    <property type="match status" value="1"/>
</dbReference>
<keyword evidence="7 15" id="KW-0479">Metal-binding</keyword>
<name>A0A9D1H4C6_9FIRM</name>
<dbReference type="InterPro" id="IPR045060">
    <property type="entry name" value="Phe-tRNA-ligase_IIc_bsu"/>
</dbReference>
<dbReference type="HAMAP" id="MF_00283">
    <property type="entry name" value="Phe_tRNA_synth_beta1"/>
    <property type="match status" value="1"/>
</dbReference>
<evidence type="ECO:0000256" key="6">
    <source>
        <dbReference type="ARBA" id="ARBA00022598"/>
    </source>
</evidence>
<evidence type="ECO:0000259" key="19">
    <source>
        <dbReference type="PROSITE" id="PS51483"/>
    </source>
</evidence>
<dbReference type="FunFam" id="3.30.70.380:FF:000001">
    <property type="entry name" value="Phenylalanine--tRNA ligase beta subunit"/>
    <property type="match status" value="1"/>
</dbReference>
<protein>
    <recommendedName>
        <fullName evidence="15">Phenylalanine--tRNA ligase beta subunit</fullName>
        <ecNumber evidence="15">6.1.1.20</ecNumber>
    </recommendedName>
    <alternativeName>
        <fullName evidence="15">Phenylalanyl-tRNA synthetase beta subunit</fullName>
        <shortName evidence="15">PheRS</shortName>
    </alternativeName>
</protein>
<dbReference type="GO" id="GO:0140096">
    <property type="term" value="F:catalytic activity, acting on a protein"/>
    <property type="evidence" value="ECO:0007669"/>
    <property type="project" value="UniProtKB-ARBA"/>
</dbReference>
<keyword evidence="12 15" id="KW-0648">Protein biosynthesis</keyword>
<dbReference type="SUPFAM" id="SSF54991">
    <property type="entry name" value="Anticodon-binding domain of PheRS"/>
    <property type="match status" value="1"/>
</dbReference>
<dbReference type="InterPro" id="IPR036690">
    <property type="entry name" value="Fdx_antiC-bd_sf"/>
</dbReference>
<proteinExistence type="inferred from homology"/>
<gene>
    <name evidence="15" type="primary">pheT</name>
    <name evidence="20" type="ORF">IAA60_09065</name>
</gene>
<dbReference type="Pfam" id="PF01588">
    <property type="entry name" value="tRNA_bind"/>
    <property type="match status" value="1"/>
</dbReference>
<dbReference type="SUPFAM" id="SSF55681">
    <property type="entry name" value="Class II aaRS and biotin synthetases"/>
    <property type="match status" value="1"/>
</dbReference>
<dbReference type="Gene3D" id="3.30.930.10">
    <property type="entry name" value="Bira Bifunctional Protein, Domain 2"/>
    <property type="match status" value="1"/>
</dbReference>
<feature type="binding site" evidence="15">
    <location>
        <position position="466"/>
    </location>
    <ligand>
        <name>Mg(2+)</name>
        <dbReference type="ChEBI" id="CHEBI:18420"/>
        <note>shared with alpha subunit</note>
    </ligand>
</feature>
<evidence type="ECO:0000256" key="1">
    <source>
        <dbReference type="ARBA" id="ARBA00004496"/>
    </source>
</evidence>
<dbReference type="Proteomes" id="UP000824165">
    <property type="component" value="Unassembled WGS sequence"/>
</dbReference>
<comment type="subunit">
    <text evidence="3 15">Tetramer of two alpha and two beta subunits.</text>
</comment>
<accession>A0A9D1H4C6</accession>
<feature type="domain" description="FDX-ACB" evidence="18">
    <location>
        <begin position="702"/>
        <end position="795"/>
    </location>
</feature>
<evidence type="ECO:0000313" key="20">
    <source>
        <dbReference type="EMBL" id="HIT86033.1"/>
    </source>
</evidence>
<dbReference type="InterPro" id="IPR009061">
    <property type="entry name" value="DNA-bd_dom_put_sf"/>
</dbReference>
<comment type="similarity">
    <text evidence="2 15">Belongs to the phenylalanyl-tRNA synthetase beta subunit family. Type 1 subfamily.</text>
</comment>
<dbReference type="EC" id="6.1.1.20" evidence="15"/>
<evidence type="ECO:0000256" key="3">
    <source>
        <dbReference type="ARBA" id="ARBA00011209"/>
    </source>
</evidence>
<dbReference type="InterPro" id="IPR012340">
    <property type="entry name" value="NA-bd_OB-fold"/>
</dbReference>
<dbReference type="InterPro" id="IPR020825">
    <property type="entry name" value="Phe-tRNA_synthase-like_B3/B4"/>
</dbReference>
<reference evidence="20" key="2">
    <citation type="journal article" date="2021" name="PeerJ">
        <title>Extensive microbial diversity within the chicken gut microbiome revealed by metagenomics and culture.</title>
        <authorList>
            <person name="Gilroy R."/>
            <person name="Ravi A."/>
            <person name="Getino M."/>
            <person name="Pursley I."/>
            <person name="Horton D.L."/>
            <person name="Alikhan N.F."/>
            <person name="Baker D."/>
            <person name="Gharbi K."/>
            <person name="Hall N."/>
            <person name="Watson M."/>
            <person name="Adriaenssens E.M."/>
            <person name="Foster-Nyarko E."/>
            <person name="Jarju S."/>
            <person name="Secka A."/>
            <person name="Antonio M."/>
            <person name="Oren A."/>
            <person name="Chaudhuri R.R."/>
            <person name="La Ragione R."/>
            <person name="Hildebrand F."/>
            <person name="Pallen M.J."/>
        </authorList>
    </citation>
    <scope>NUCLEOTIDE SEQUENCE</scope>
    <source>
        <strain evidence="20">CHK181-108</strain>
    </source>
</reference>
<comment type="subcellular location">
    <subcellularLocation>
        <location evidence="1 15">Cytoplasm</location>
    </subcellularLocation>
</comment>
<comment type="catalytic activity">
    <reaction evidence="14 15">
        <text>tRNA(Phe) + L-phenylalanine + ATP = L-phenylalanyl-tRNA(Phe) + AMP + diphosphate + H(+)</text>
        <dbReference type="Rhea" id="RHEA:19413"/>
        <dbReference type="Rhea" id="RHEA-COMP:9668"/>
        <dbReference type="Rhea" id="RHEA-COMP:9699"/>
        <dbReference type="ChEBI" id="CHEBI:15378"/>
        <dbReference type="ChEBI" id="CHEBI:30616"/>
        <dbReference type="ChEBI" id="CHEBI:33019"/>
        <dbReference type="ChEBI" id="CHEBI:58095"/>
        <dbReference type="ChEBI" id="CHEBI:78442"/>
        <dbReference type="ChEBI" id="CHEBI:78531"/>
        <dbReference type="ChEBI" id="CHEBI:456215"/>
        <dbReference type="EC" id="6.1.1.20"/>
    </reaction>
</comment>
<evidence type="ECO:0000256" key="11">
    <source>
        <dbReference type="ARBA" id="ARBA00022884"/>
    </source>
</evidence>
<dbReference type="PROSITE" id="PS51483">
    <property type="entry name" value="B5"/>
    <property type="match status" value="1"/>
</dbReference>
<dbReference type="InterPro" id="IPR005121">
    <property type="entry name" value="Fdx_antiC-bd"/>
</dbReference>
<keyword evidence="6 15" id="KW-0436">Ligase</keyword>
<keyword evidence="8 15" id="KW-0547">Nucleotide-binding</keyword>
<dbReference type="Pfam" id="PF17759">
    <property type="entry name" value="tRNA_synthFbeta"/>
    <property type="match status" value="1"/>
</dbReference>
<dbReference type="GO" id="GO:0004826">
    <property type="term" value="F:phenylalanine-tRNA ligase activity"/>
    <property type="evidence" value="ECO:0007669"/>
    <property type="project" value="UniProtKB-UniRule"/>
</dbReference>
<feature type="binding site" evidence="15">
    <location>
        <position position="460"/>
    </location>
    <ligand>
        <name>Mg(2+)</name>
        <dbReference type="ChEBI" id="CHEBI:18420"/>
        <note>shared with alpha subunit</note>
    </ligand>
</feature>
<evidence type="ECO:0000256" key="13">
    <source>
        <dbReference type="ARBA" id="ARBA00023146"/>
    </source>
</evidence>
<dbReference type="InterPro" id="IPR004532">
    <property type="entry name" value="Phe-tRNA-ligase_IIc_bsu_bact"/>
</dbReference>
<dbReference type="CDD" id="cd00769">
    <property type="entry name" value="PheRS_beta_core"/>
    <property type="match status" value="1"/>
</dbReference>
<dbReference type="FunFam" id="3.50.40.10:FF:000001">
    <property type="entry name" value="Phenylalanine--tRNA ligase beta subunit"/>
    <property type="match status" value="1"/>
</dbReference>
<dbReference type="InterPro" id="IPR033714">
    <property type="entry name" value="tRNA_bind_bactPheRS"/>
</dbReference>
<feature type="domain" description="B5" evidence="19">
    <location>
        <begin position="409"/>
        <end position="482"/>
    </location>
</feature>
<evidence type="ECO:0000259" key="17">
    <source>
        <dbReference type="PROSITE" id="PS50886"/>
    </source>
</evidence>
<feature type="binding site" evidence="15">
    <location>
        <position position="469"/>
    </location>
    <ligand>
        <name>Mg(2+)</name>
        <dbReference type="ChEBI" id="CHEBI:18420"/>
        <note>shared with alpha subunit</note>
    </ligand>
</feature>
<keyword evidence="5 16" id="KW-0820">tRNA-binding</keyword>
<keyword evidence="13 15" id="KW-0030">Aminoacyl-tRNA synthetase</keyword>
<dbReference type="CDD" id="cd02796">
    <property type="entry name" value="tRNA_bind_bactPheRS"/>
    <property type="match status" value="1"/>
</dbReference>
<dbReference type="PROSITE" id="PS50886">
    <property type="entry name" value="TRBD"/>
    <property type="match status" value="1"/>
</dbReference>
<dbReference type="GO" id="GO:0005524">
    <property type="term" value="F:ATP binding"/>
    <property type="evidence" value="ECO:0007669"/>
    <property type="project" value="UniProtKB-UniRule"/>
</dbReference>
<dbReference type="InterPro" id="IPR005146">
    <property type="entry name" value="B3/B4_tRNA-bd"/>
</dbReference>
<dbReference type="PANTHER" id="PTHR10947:SF0">
    <property type="entry name" value="PHENYLALANINE--TRNA LIGASE BETA SUBUNIT"/>
    <property type="match status" value="1"/>
</dbReference>
<dbReference type="NCBIfam" id="TIGR00472">
    <property type="entry name" value="pheT_bact"/>
    <property type="match status" value="1"/>
</dbReference>
<dbReference type="InterPro" id="IPR045864">
    <property type="entry name" value="aa-tRNA-synth_II/BPL/LPL"/>
</dbReference>
<dbReference type="Pfam" id="PF03483">
    <property type="entry name" value="B3_4"/>
    <property type="match status" value="1"/>
</dbReference>
<dbReference type="InterPro" id="IPR002547">
    <property type="entry name" value="tRNA-bd_dom"/>
</dbReference>
<dbReference type="GO" id="GO:0000049">
    <property type="term" value="F:tRNA binding"/>
    <property type="evidence" value="ECO:0007669"/>
    <property type="project" value="UniProtKB-UniRule"/>
</dbReference>
<dbReference type="SMART" id="SM00896">
    <property type="entry name" value="FDX-ACB"/>
    <property type="match status" value="1"/>
</dbReference>
<dbReference type="GO" id="GO:0000287">
    <property type="term" value="F:magnesium ion binding"/>
    <property type="evidence" value="ECO:0007669"/>
    <property type="project" value="UniProtKB-UniRule"/>
</dbReference>
<evidence type="ECO:0000256" key="15">
    <source>
        <dbReference type="HAMAP-Rule" id="MF_00283"/>
    </source>
</evidence>